<sequence length="1918" mass="212803">MRAIEVNMERRRKEGAGGNGRSPRKPADQRHPRFTWLVAGERANRSATVPLLSCGNLITRTAETRWLEVMHKQAGPSYNSYSTLVFYTNWNVVGKKRMNYTAVDEAYVFMTIVKKIENRDEVTIFGEYVVSIIQQINGPQQQLVDQRRITNIIFEIEMQLYTTQQACSNVGGYPHSQSIISSPSMSISDITSSTSDPLSVSNADDYCPSPNASLDATYVAQKPAASSSADTSTTTGTGIMRRFPTCKQREACLYLRTRHAQRHVFLHALWRSGNAPQRDESPALVTLTVASELDEMNSVFENLKPTLFIRPHSKAPTPINKGPLEENKDRKVFPKKKEIAYSKAPTPINKGPLEENKDRKVSPKKGNSALKGPHSDQQGRTRTEKTEKCPQKKEIAHSKAPTPINKGPLEENKDRKVSPKKGNSVLKGPHSDQQGSPRGEQGPKSVTNEKRLFDIPDYCKFTSAGKKPHYRAVMLGKFRVKKAIQRVFKNFLAGQNKVVQTLTAPQSSSTCSVSNDAVDLSVLRPLQGDTAEINTASDENKTIGRLSCSQIPFIKTPLKKKKKAFIQRVRKLPYEIQTAASVGEQKQETLVTKRSERPFSMFKLKLNFGKGRRVPAAVCTGEYDKLRDTKENGSGATCGQRLYIGNHDLRKLTCHCGDACVWDSGNPFDRQVAQSAACSTTRRSVRLRVTQLVVLSGTYGCGHPASFAEIQLQFEHTKWPFRTFCDKSFLFLFAHRCCGLNFVHTASPAPVPLERAKQCFKDTVVMREVRGDLQRRAAGSRLFKPRRASEPTVESLEYCATSSARCAKRVKRRTRRASGGESEQREKGKAVIDFVGDSSPSEPLLADQQVWSSSNKPPSQRRCGNLKKIIFSTILLRAAARTGHELPLCAVQHLYPPLPKTDALAASLRPLLQGLQWNGWQRRDLAGVYPCWRKPTNAMAYDPINTAAVQRPIVLVEAFWLSEECEVKCETTADETYLPAGHFSRCSSSFAQNSATHSFINSNSNSRPGGLTQYLYCRALPSGRFSAPRDALRERAFFRYRPKTIRPESAARICNSKPVIAWPSAVAIRVPSYVSLGESWGTRLESLDGRTASELSPRTAIVPGRPRGLALLQHAAPCRKTARNTLRARHMRARAGGIPGRGLTDVKYYFSSVSEKWAVYQVAFSVIRTELPGRMHPFVCVSFCAHDFEGAALEAGGAADDGRGIWARTSPQPDTMMKTLGHSSAFRSARTVADWPVASISRTQAVWPAGRPRDVPTSFSVVRVLEMFSCSARRKPTGRTLEDLKFSCHVAPQTLGKAIPDTCEAISKAQRNYRKAAQTVKNNTMNCLTQVKLETLQNKGESNFFLCPSARLFLIDAATCKDMHTVADNHAPYTLFNSPSHQRGVSPETQHARVTLNVTTVVNHKAKVAEGLACSPPTKAIRVQSPVGSLRIFACGSSRIGQHRHGPYVIRVQKVNTRQKVIQPIMIRKRRYSVLKYSLPVKYFREISPSLGLPDIVPAYCRSRSDAQSLPTTKNPRASSQGIVAASAMVHGDLAIDLEMRGRGNHVQYGHNAVVRHLVGNYLANRICCKKITSGNSACRNKDSVNDRNRALERESECPLHRTLQSKSETIYRCVASQLNIRHFGQNLTAFHTNTLLRSMGRLLNGVQSSISAESLIEARYRRQDCTPVQWFARRGDERVDAHVSVAPRTPALLGLRCSDVVQSLPEVLCQDSPEKTRRSAESPGTIPTRENLVATPRGIEPGLARWEAMCSGPPAQTPRCFLISARPYMPPPHLGSSVYAASSSRLVRIPSRAARFCHAHIRVHCLLALAPPRPACTEHARMQKRNVADAPFTAFKSAHFRRDSGDVLNARRRGEEKHLTLLALSIHTKLIASFSTHVQRYVGNTARLARRGDEALGVRVSVARIAPSLLDLGRAAT</sequence>
<feature type="region of interest" description="Disordered" evidence="1">
    <location>
        <begin position="1"/>
        <end position="31"/>
    </location>
</feature>
<dbReference type="EMBL" id="JARBHB010000001">
    <property type="protein sequence ID" value="KAJ8895033.1"/>
    <property type="molecule type" value="Genomic_DNA"/>
</dbReference>
<feature type="compositionally biased region" description="Basic and acidic residues" evidence="1">
    <location>
        <begin position="352"/>
        <end position="361"/>
    </location>
</feature>
<organism evidence="2 3">
    <name type="scientific">Dryococelus australis</name>
    <dbReference type="NCBI Taxonomy" id="614101"/>
    <lineage>
        <taxon>Eukaryota</taxon>
        <taxon>Metazoa</taxon>
        <taxon>Ecdysozoa</taxon>
        <taxon>Arthropoda</taxon>
        <taxon>Hexapoda</taxon>
        <taxon>Insecta</taxon>
        <taxon>Pterygota</taxon>
        <taxon>Neoptera</taxon>
        <taxon>Polyneoptera</taxon>
        <taxon>Phasmatodea</taxon>
        <taxon>Verophasmatodea</taxon>
        <taxon>Anareolatae</taxon>
        <taxon>Phasmatidae</taxon>
        <taxon>Eurycanthinae</taxon>
        <taxon>Dryococelus</taxon>
    </lineage>
</organism>
<feature type="compositionally biased region" description="Basic and acidic residues" evidence="1">
    <location>
        <begin position="408"/>
        <end position="417"/>
    </location>
</feature>
<evidence type="ECO:0000313" key="3">
    <source>
        <dbReference type="Proteomes" id="UP001159363"/>
    </source>
</evidence>
<feature type="region of interest" description="Disordered" evidence="1">
    <location>
        <begin position="310"/>
        <end position="449"/>
    </location>
</feature>
<feature type="region of interest" description="Disordered" evidence="1">
    <location>
        <begin position="810"/>
        <end position="831"/>
    </location>
</feature>
<accession>A0ABQ9IEC6</accession>
<gene>
    <name evidence="2" type="ORF">PR048_000357</name>
</gene>
<keyword evidence="3" id="KW-1185">Reference proteome</keyword>
<feature type="compositionally biased region" description="Basic and acidic residues" evidence="1">
    <location>
        <begin position="323"/>
        <end position="340"/>
    </location>
</feature>
<evidence type="ECO:0000256" key="1">
    <source>
        <dbReference type="SAM" id="MobiDB-lite"/>
    </source>
</evidence>
<name>A0ABQ9IEC6_9NEOP</name>
<proteinExistence type="predicted"/>
<dbReference type="Proteomes" id="UP001159363">
    <property type="component" value="Chromosome 1"/>
</dbReference>
<protein>
    <submittedName>
        <fullName evidence="2">Uncharacterized protein</fullName>
    </submittedName>
</protein>
<feature type="compositionally biased region" description="Basic and acidic residues" evidence="1">
    <location>
        <begin position="373"/>
        <end position="397"/>
    </location>
</feature>
<evidence type="ECO:0000313" key="2">
    <source>
        <dbReference type="EMBL" id="KAJ8895033.1"/>
    </source>
</evidence>
<comment type="caution">
    <text evidence="2">The sequence shown here is derived from an EMBL/GenBank/DDBJ whole genome shotgun (WGS) entry which is preliminary data.</text>
</comment>
<reference evidence="2 3" key="1">
    <citation type="submission" date="2023-02" db="EMBL/GenBank/DDBJ databases">
        <title>LHISI_Scaffold_Assembly.</title>
        <authorList>
            <person name="Stuart O.P."/>
            <person name="Cleave R."/>
            <person name="Magrath M.J.L."/>
            <person name="Mikheyev A.S."/>
        </authorList>
    </citation>
    <scope>NUCLEOTIDE SEQUENCE [LARGE SCALE GENOMIC DNA]</scope>
    <source>
        <strain evidence="2">Daus_M_001</strain>
        <tissue evidence="2">Leg muscle</tissue>
    </source>
</reference>